<evidence type="ECO:0000256" key="1">
    <source>
        <dbReference type="ARBA" id="ARBA00004651"/>
    </source>
</evidence>
<feature type="transmembrane region" description="Helical" evidence="7">
    <location>
        <begin position="211"/>
        <end position="234"/>
    </location>
</feature>
<proteinExistence type="inferred from homology"/>
<dbReference type="GO" id="GO:0015109">
    <property type="term" value="F:chromate transmembrane transporter activity"/>
    <property type="evidence" value="ECO:0007669"/>
    <property type="project" value="InterPro"/>
</dbReference>
<evidence type="ECO:0000256" key="4">
    <source>
        <dbReference type="ARBA" id="ARBA00022692"/>
    </source>
</evidence>
<dbReference type="Proteomes" id="UP000070544">
    <property type="component" value="Unassembled WGS sequence"/>
</dbReference>
<keyword evidence="6 7" id="KW-0472">Membrane</keyword>
<feature type="transmembrane region" description="Helical" evidence="7">
    <location>
        <begin position="179"/>
        <end position="205"/>
    </location>
</feature>
<comment type="similarity">
    <text evidence="2">Belongs to the chromate ion transporter (CHR) (TC 2.A.51) family.</text>
</comment>
<keyword evidence="3" id="KW-1003">Cell membrane</keyword>
<dbReference type="PANTHER" id="PTHR33567:SF3">
    <property type="entry name" value="CHROMATE ION TRANSPORTER (EUROFUNG)"/>
    <property type="match status" value="1"/>
</dbReference>
<dbReference type="OrthoDB" id="2160638at2759"/>
<keyword evidence="9" id="KW-1185">Reference proteome</keyword>
<evidence type="ECO:0000256" key="5">
    <source>
        <dbReference type="ARBA" id="ARBA00022989"/>
    </source>
</evidence>
<organism evidence="8 9">
    <name type="scientific">Gonapodya prolifera (strain JEL478)</name>
    <name type="common">Monoblepharis prolifera</name>
    <dbReference type="NCBI Taxonomy" id="1344416"/>
    <lineage>
        <taxon>Eukaryota</taxon>
        <taxon>Fungi</taxon>
        <taxon>Fungi incertae sedis</taxon>
        <taxon>Chytridiomycota</taxon>
        <taxon>Chytridiomycota incertae sedis</taxon>
        <taxon>Monoblepharidomycetes</taxon>
        <taxon>Monoblepharidales</taxon>
        <taxon>Gonapodyaceae</taxon>
        <taxon>Gonapodya</taxon>
    </lineage>
</organism>
<feature type="transmembrane region" description="Helical" evidence="7">
    <location>
        <begin position="246"/>
        <end position="279"/>
    </location>
</feature>
<feature type="transmembrane region" description="Helical" evidence="7">
    <location>
        <begin position="342"/>
        <end position="364"/>
    </location>
</feature>
<gene>
    <name evidence="8" type="ORF">M427DRAFT_68665</name>
</gene>
<dbReference type="GO" id="GO:0005886">
    <property type="term" value="C:plasma membrane"/>
    <property type="evidence" value="ECO:0007669"/>
    <property type="project" value="UniProtKB-SubCell"/>
</dbReference>
<keyword evidence="5 7" id="KW-1133">Transmembrane helix</keyword>
<evidence type="ECO:0000313" key="9">
    <source>
        <dbReference type="Proteomes" id="UP000070544"/>
    </source>
</evidence>
<evidence type="ECO:0000256" key="6">
    <source>
        <dbReference type="ARBA" id="ARBA00023136"/>
    </source>
</evidence>
<name>A0A139ALH2_GONPJ</name>
<dbReference type="EMBL" id="KQ965748">
    <property type="protein sequence ID" value="KXS17275.1"/>
    <property type="molecule type" value="Genomic_DNA"/>
</dbReference>
<comment type="subcellular location">
    <subcellularLocation>
        <location evidence="1">Cell membrane</location>
        <topology evidence="1">Multi-pass membrane protein</topology>
    </subcellularLocation>
</comment>
<feature type="transmembrane region" description="Helical" evidence="7">
    <location>
        <begin position="376"/>
        <end position="406"/>
    </location>
</feature>
<dbReference type="STRING" id="1344416.A0A139ALH2"/>
<feature type="transmembrane region" description="Helical" evidence="7">
    <location>
        <begin position="536"/>
        <end position="554"/>
    </location>
</feature>
<evidence type="ECO:0000256" key="2">
    <source>
        <dbReference type="ARBA" id="ARBA00005262"/>
    </source>
</evidence>
<dbReference type="InterPro" id="IPR003370">
    <property type="entry name" value="Chromate_transpt"/>
</dbReference>
<protein>
    <recommendedName>
        <fullName evidence="10">Chromate transporter</fullName>
    </recommendedName>
</protein>
<dbReference type="PANTHER" id="PTHR33567">
    <property type="entry name" value="CHROMATE ION TRANSPORTER (EUROFUNG)"/>
    <property type="match status" value="1"/>
</dbReference>
<feature type="transmembrane region" description="Helical" evidence="7">
    <location>
        <begin position="487"/>
        <end position="507"/>
    </location>
</feature>
<evidence type="ECO:0000256" key="7">
    <source>
        <dbReference type="SAM" id="Phobius"/>
    </source>
</evidence>
<sequence>MDEVVNERRREGQHVEGEDTVVPITKVNLRSSYDWEKSVVYPVTPSSITFLSNDPNTVTANSSADFQSSKKEKLAGSLEAGVADNERKDFVVPSARPIRERLWEITANWTPLGYITFGGPAAHVALMLQLWVNTDKPEKRWIDAPSFAELFSICQALPGPASTQLQFAMAIIRAGLLPALYAFLLWCGPGFAIMVGIAFGINAIGANVPVWLAYIENGLVSVAVGLIALAAYKLAKNMYKTDIQIFIGFLSFAFASAYSSITWLCPVLIACGGAIMYMWRTLERFVLEGRVDPSKSLWTNIRILAHGKGPSNTKPSSAGMTAPTDTKAGADADDSIPVHLSYGHVTGAILMTISVLLFVVCIIIRNTAVYKDLPRALQVFLTFYECGVIIFGGGPVVIPLLAGYIVDQRWCTTQEFLIGLAFINCCPGPNFNFSVYLGALALRTTPGSLLAGAFLGNVGIFAPGLLLIAGFLPFWRRARTHPLARTLLEGVNAAAVGLVFAAAYGLWEKAIVPVVRDTDGTISVTATGRILSVGQFPLYAILVAFGFVACGVVGKWRFEEPWAIAVGGVVGLIQCAVSGR</sequence>
<reference evidence="8 9" key="1">
    <citation type="journal article" date="2015" name="Genome Biol. Evol.">
        <title>Phylogenomic analyses indicate that early fungi evolved digesting cell walls of algal ancestors of land plants.</title>
        <authorList>
            <person name="Chang Y."/>
            <person name="Wang S."/>
            <person name="Sekimoto S."/>
            <person name="Aerts A.L."/>
            <person name="Choi C."/>
            <person name="Clum A."/>
            <person name="LaButti K.M."/>
            <person name="Lindquist E.A."/>
            <person name="Yee Ngan C."/>
            <person name="Ohm R.A."/>
            <person name="Salamov A.A."/>
            <person name="Grigoriev I.V."/>
            <person name="Spatafora J.W."/>
            <person name="Berbee M.L."/>
        </authorList>
    </citation>
    <scope>NUCLEOTIDE SEQUENCE [LARGE SCALE GENOMIC DNA]</scope>
    <source>
        <strain evidence="8 9">JEL478</strain>
    </source>
</reference>
<evidence type="ECO:0000256" key="3">
    <source>
        <dbReference type="ARBA" id="ARBA00022475"/>
    </source>
</evidence>
<dbReference type="AlphaFoldDB" id="A0A139ALH2"/>
<feature type="transmembrane region" description="Helical" evidence="7">
    <location>
        <begin position="561"/>
        <end position="579"/>
    </location>
</feature>
<keyword evidence="4 7" id="KW-0812">Transmembrane</keyword>
<evidence type="ECO:0008006" key="10">
    <source>
        <dbReference type="Google" id="ProtNLM"/>
    </source>
</evidence>
<feature type="transmembrane region" description="Helical" evidence="7">
    <location>
        <begin position="449"/>
        <end position="475"/>
    </location>
</feature>
<dbReference type="OMA" id="GMEPFWV"/>
<dbReference type="Pfam" id="PF02417">
    <property type="entry name" value="Chromate_transp"/>
    <property type="match status" value="2"/>
</dbReference>
<evidence type="ECO:0000313" key="8">
    <source>
        <dbReference type="EMBL" id="KXS17275.1"/>
    </source>
</evidence>
<accession>A0A139ALH2</accession>